<proteinExistence type="predicted"/>
<keyword evidence="2" id="KW-1185">Reference proteome</keyword>
<dbReference type="AlphaFoldDB" id="A0A420Y419"/>
<sequence length="372" mass="43015">MDATSFQEAFRHIPEIARHLERWAAQYPQLGAVRGNWLMGIPVEGQVGENSPTGPDQRHPDHITQVRVPLDGLSLWTPDENVPQMQVTTVAIPTAHIPSRSFLRPEHLADNVDSTQLRVFLDDRRTTAMDQLQLCRQMFDDLTSTVREFYEILEELGELKDEFDEDVVPKLDRMMIPGRIPLFRSLFNLRQKYELWEMIKDNVEQQAYLVRRLQKRWAVGHMVRHSGLIEIMDCLELEARNPMNGIATWEDWLDLTTNNVQAMTPMAGDVGAAAGMLWDAIYWWNDFQKNVFLEGTYPLKQLLQAVKADYTVLNDAFEAFVGVMENERSTKEQGIRAWDNLTMAIWSISVLEDPRWQVDEHNKRGLLSDNGH</sequence>
<evidence type="ECO:0000313" key="1">
    <source>
        <dbReference type="EMBL" id="RKU42622.1"/>
    </source>
</evidence>
<dbReference type="EMBL" id="QVQW01000054">
    <property type="protein sequence ID" value="RKU42622.1"/>
    <property type="molecule type" value="Genomic_DNA"/>
</dbReference>
<name>A0A420Y419_9PEZI</name>
<evidence type="ECO:0000313" key="2">
    <source>
        <dbReference type="Proteomes" id="UP000275385"/>
    </source>
</evidence>
<comment type="caution">
    <text evidence="1">The sequence shown here is derived from an EMBL/GenBank/DDBJ whole genome shotgun (WGS) entry which is preliminary data.</text>
</comment>
<gene>
    <name evidence="1" type="ORF">DL546_005702</name>
</gene>
<organism evidence="1 2">
    <name type="scientific">Coniochaeta pulveracea</name>
    <dbReference type="NCBI Taxonomy" id="177199"/>
    <lineage>
        <taxon>Eukaryota</taxon>
        <taxon>Fungi</taxon>
        <taxon>Dikarya</taxon>
        <taxon>Ascomycota</taxon>
        <taxon>Pezizomycotina</taxon>
        <taxon>Sordariomycetes</taxon>
        <taxon>Sordariomycetidae</taxon>
        <taxon>Coniochaetales</taxon>
        <taxon>Coniochaetaceae</taxon>
        <taxon>Coniochaeta</taxon>
    </lineage>
</organism>
<accession>A0A420Y419</accession>
<reference evidence="1 2" key="1">
    <citation type="submission" date="2018-08" db="EMBL/GenBank/DDBJ databases">
        <title>Draft genome of the lignicolous fungus Coniochaeta pulveracea.</title>
        <authorList>
            <person name="Borstlap C.J."/>
            <person name="De Witt R.N."/>
            <person name="Botha A."/>
            <person name="Volschenk H."/>
        </authorList>
    </citation>
    <scope>NUCLEOTIDE SEQUENCE [LARGE SCALE GENOMIC DNA]</scope>
    <source>
        <strain evidence="1 2">CAB683</strain>
    </source>
</reference>
<protein>
    <submittedName>
        <fullName evidence="1">Uncharacterized protein</fullName>
    </submittedName>
</protein>
<dbReference type="Proteomes" id="UP000275385">
    <property type="component" value="Unassembled WGS sequence"/>
</dbReference>